<sequence>MDLIDLIGDSKTDSLPAGFLRSIKIKYKQESSRVFPPGTPYHSTDLTDKAPQVNRGGQRSASAASNSSAPRHKLGSRTSVLSGQSQGSKQLQPPSRGNHDLPRLQSEANHLRRSPLQRQPTSAAAPASLPVVGKSSKESVSQDKNLPQELENARKMAFLKSIKKTIHPQSLEAVDDWLKKATDKERQLALKFFSTLSGVKADKMDSLGPKINPDHTKGNCEICDSGRVEEALEALAREGTIASCGKLLNNPKRVPDITKQSYYQKVRQRLPVHVRQQFQTWHHLPVYKVPSDAAINKSSMFTQPHKAYGRHFTIHPEWGLHKPILL</sequence>
<evidence type="ECO:0000313" key="2">
    <source>
        <dbReference type="EMBL" id="PFX25680.1"/>
    </source>
</evidence>
<evidence type="ECO:0000313" key="3">
    <source>
        <dbReference type="Proteomes" id="UP000225706"/>
    </source>
</evidence>
<gene>
    <name evidence="2" type="ORF">AWC38_SpisGene9668</name>
</gene>
<comment type="caution">
    <text evidence="2">The sequence shown here is derived from an EMBL/GenBank/DDBJ whole genome shotgun (WGS) entry which is preliminary data.</text>
</comment>
<keyword evidence="3" id="KW-1185">Reference proteome</keyword>
<accession>A0A2B4SA42</accession>
<name>A0A2B4SA42_STYPI</name>
<evidence type="ECO:0000256" key="1">
    <source>
        <dbReference type="SAM" id="MobiDB-lite"/>
    </source>
</evidence>
<feature type="compositionally biased region" description="Low complexity" evidence="1">
    <location>
        <begin position="81"/>
        <end position="95"/>
    </location>
</feature>
<protein>
    <submittedName>
        <fullName evidence="2">Uncharacterized protein</fullName>
    </submittedName>
</protein>
<dbReference type="OrthoDB" id="5958581at2759"/>
<dbReference type="Proteomes" id="UP000225706">
    <property type="component" value="Unassembled WGS sequence"/>
</dbReference>
<dbReference type="AlphaFoldDB" id="A0A2B4SA42"/>
<dbReference type="STRING" id="50429.A0A2B4SA42"/>
<reference evidence="3" key="1">
    <citation type="journal article" date="2017" name="bioRxiv">
        <title>Comparative analysis of the genomes of Stylophora pistillata and Acropora digitifera provides evidence for extensive differences between species of corals.</title>
        <authorList>
            <person name="Voolstra C.R."/>
            <person name="Li Y."/>
            <person name="Liew Y.J."/>
            <person name="Baumgarten S."/>
            <person name="Zoccola D."/>
            <person name="Flot J.-F."/>
            <person name="Tambutte S."/>
            <person name="Allemand D."/>
            <person name="Aranda M."/>
        </authorList>
    </citation>
    <scope>NUCLEOTIDE SEQUENCE [LARGE SCALE GENOMIC DNA]</scope>
</reference>
<dbReference type="EMBL" id="LSMT01000145">
    <property type="protein sequence ID" value="PFX25680.1"/>
    <property type="molecule type" value="Genomic_DNA"/>
</dbReference>
<feature type="compositionally biased region" description="Low complexity" evidence="1">
    <location>
        <begin position="60"/>
        <end position="69"/>
    </location>
</feature>
<proteinExistence type="predicted"/>
<feature type="region of interest" description="Disordered" evidence="1">
    <location>
        <begin position="31"/>
        <end position="147"/>
    </location>
</feature>
<organism evidence="2 3">
    <name type="scientific">Stylophora pistillata</name>
    <name type="common">Smooth cauliflower coral</name>
    <dbReference type="NCBI Taxonomy" id="50429"/>
    <lineage>
        <taxon>Eukaryota</taxon>
        <taxon>Metazoa</taxon>
        <taxon>Cnidaria</taxon>
        <taxon>Anthozoa</taxon>
        <taxon>Hexacorallia</taxon>
        <taxon>Scleractinia</taxon>
        <taxon>Astrocoeniina</taxon>
        <taxon>Pocilloporidae</taxon>
        <taxon>Stylophora</taxon>
    </lineage>
</organism>